<evidence type="ECO:0000313" key="8">
    <source>
        <dbReference type="Proteomes" id="UP001378592"/>
    </source>
</evidence>
<accession>A0AAN9WCQ9</accession>
<evidence type="ECO:0000256" key="5">
    <source>
        <dbReference type="SAM" id="SignalP"/>
    </source>
</evidence>
<dbReference type="Proteomes" id="UP001378592">
    <property type="component" value="Unassembled WGS sequence"/>
</dbReference>
<keyword evidence="5" id="KW-0732">Signal</keyword>
<feature type="chain" id="PRO_5042931565" description="Serpin domain-containing protein" evidence="5">
    <location>
        <begin position="26"/>
        <end position="413"/>
    </location>
</feature>
<evidence type="ECO:0000256" key="2">
    <source>
        <dbReference type="ARBA" id="ARBA00022690"/>
    </source>
</evidence>
<dbReference type="SUPFAM" id="SSF56574">
    <property type="entry name" value="Serpins"/>
    <property type="match status" value="1"/>
</dbReference>
<evidence type="ECO:0000256" key="3">
    <source>
        <dbReference type="ARBA" id="ARBA00022900"/>
    </source>
</evidence>
<dbReference type="InterPro" id="IPR036186">
    <property type="entry name" value="Serpin_sf"/>
</dbReference>
<dbReference type="GO" id="GO:0004867">
    <property type="term" value="F:serine-type endopeptidase inhibitor activity"/>
    <property type="evidence" value="ECO:0007669"/>
    <property type="project" value="UniProtKB-KW"/>
</dbReference>
<keyword evidence="8" id="KW-1185">Reference proteome</keyword>
<evidence type="ECO:0000256" key="1">
    <source>
        <dbReference type="ARBA" id="ARBA00009500"/>
    </source>
</evidence>
<keyword evidence="3" id="KW-0722">Serine protease inhibitor</keyword>
<evidence type="ECO:0000259" key="6">
    <source>
        <dbReference type="SMART" id="SM00093"/>
    </source>
</evidence>
<feature type="domain" description="Serpin" evidence="6">
    <location>
        <begin position="51"/>
        <end position="411"/>
    </location>
</feature>
<gene>
    <name evidence="7" type="ORF">R5R35_007542</name>
</gene>
<comment type="similarity">
    <text evidence="1 4">Belongs to the serpin family.</text>
</comment>
<protein>
    <recommendedName>
        <fullName evidence="6">Serpin domain-containing protein</fullName>
    </recommendedName>
</protein>
<sequence length="413" mass="44958">MRTPGARRCVAALGVWLAATAAVVALPKARSIVPQERASKRIAESSSVFSVELIRTVLGQSGGNTVVSPLSVSAMLAMVAQGAGGNSSAQLEHALRASAQELRDGYNVIVHSLKNRKTKSALEFGNSVFVSNELQVMPKFKEELYKSFLASIEPTNFKAPEQAARRINRWVAQATRDRIPDLIHPAAIRPRTEMVLANAIFFRGVWLRTFNVNKTYSAPFSPTPSTRVKAPFMHQIGRFRGGEDPTLGAKWVELPFDGEEFSMVLVLPSERHGLDALLTRMTSQHLTNMLNTRTSKQVILNLPRFRLVSAISLVSALQAMGITDIFNAKSDLSGITTNSQALLVSDIIHKAQIEVNEEGSSASAASAVLVNTLSLNSFMDDLPFMADHPFLAIILDRVNSLPLFAGRVSNPLA</sequence>
<dbReference type="Gene3D" id="3.30.497.10">
    <property type="entry name" value="Antithrombin, subunit I, domain 2"/>
    <property type="match status" value="1"/>
</dbReference>
<dbReference type="EMBL" id="JAZDUA010000041">
    <property type="protein sequence ID" value="KAK7871254.1"/>
    <property type="molecule type" value="Genomic_DNA"/>
</dbReference>
<dbReference type="PANTHER" id="PTHR11461:SF211">
    <property type="entry name" value="GH10112P-RELATED"/>
    <property type="match status" value="1"/>
</dbReference>
<reference evidence="7 8" key="1">
    <citation type="submission" date="2024-03" db="EMBL/GenBank/DDBJ databases">
        <title>The genome assembly and annotation of the cricket Gryllus longicercus Weissman &amp; Gray.</title>
        <authorList>
            <person name="Szrajer S."/>
            <person name="Gray D."/>
            <person name="Ylla G."/>
        </authorList>
    </citation>
    <scope>NUCLEOTIDE SEQUENCE [LARGE SCALE GENOMIC DNA]</scope>
    <source>
        <strain evidence="7">DAG 2021-001</strain>
        <tissue evidence="7">Whole body minus gut</tissue>
    </source>
</reference>
<dbReference type="PANTHER" id="PTHR11461">
    <property type="entry name" value="SERINE PROTEASE INHIBITOR, SERPIN"/>
    <property type="match status" value="1"/>
</dbReference>
<dbReference type="AlphaFoldDB" id="A0AAN9WCQ9"/>
<dbReference type="Gene3D" id="2.30.39.10">
    <property type="entry name" value="Alpha-1-antitrypsin, domain 1"/>
    <property type="match status" value="1"/>
</dbReference>
<dbReference type="InterPro" id="IPR023796">
    <property type="entry name" value="Serpin_dom"/>
</dbReference>
<evidence type="ECO:0000256" key="4">
    <source>
        <dbReference type="RuleBase" id="RU000411"/>
    </source>
</evidence>
<dbReference type="InterPro" id="IPR042185">
    <property type="entry name" value="Serpin_sf_2"/>
</dbReference>
<organism evidence="7 8">
    <name type="scientific">Gryllus longicercus</name>
    <dbReference type="NCBI Taxonomy" id="2509291"/>
    <lineage>
        <taxon>Eukaryota</taxon>
        <taxon>Metazoa</taxon>
        <taxon>Ecdysozoa</taxon>
        <taxon>Arthropoda</taxon>
        <taxon>Hexapoda</taxon>
        <taxon>Insecta</taxon>
        <taxon>Pterygota</taxon>
        <taxon>Neoptera</taxon>
        <taxon>Polyneoptera</taxon>
        <taxon>Orthoptera</taxon>
        <taxon>Ensifera</taxon>
        <taxon>Gryllidea</taxon>
        <taxon>Grylloidea</taxon>
        <taxon>Gryllidae</taxon>
        <taxon>Gryllinae</taxon>
        <taxon>Gryllus</taxon>
    </lineage>
</organism>
<evidence type="ECO:0000313" key="7">
    <source>
        <dbReference type="EMBL" id="KAK7871254.1"/>
    </source>
</evidence>
<dbReference type="CDD" id="cd00172">
    <property type="entry name" value="serpin"/>
    <property type="match status" value="1"/>
</dbReference>
<dbReference type="InterPro" id="IPR000215">
    <property type="entry name" value="Serpin_fam"/>
</dbReference>
<feature type="signal peptide" evidence="5">
    <location>
        <begin position="1"/>
        <end position="25"/>
    </location>
</feature>
<dbReference type="SMART" id="SM00093">
    <property type="entry name" value="SERPIN"/>
    <property type="match status" value="1"/>
</dbReference>
<comment type="caution">
    <text evidence="7">The sequence shown here is derived from an EMBL/GenBank/DDBJ whole genome shotgun (WGS) entry which is preliminary data.</text>
</comment>
<name>A0AAN9WCQ9_9ORTH</name>
<dbReference type="InterPro" id="IPR042178">
    <property type="entry name" value="Serpin_sf_1"/>
</dbReference>
<keyword evidence="2" id="KW-0646">Protease inhibitor</keyword>
<dbReference type="GO" id="GO:0005615">
    <property type="term" value="C:extracellular space"/>
    <property type="evidence" value="ECO:0007669"/>
    <property type="project" value="InterPro"/>
</dbReference>
<dbReference type="Pfam" id="PF00079">
    <property type="entry name" value="Serpin"/>
    <property type="match status" value="1"/>
</dbReference>
<proteinExistence type="inferred from homology"/>